<keyword evidence="1" id="KW-0732">Signal</keyword>
<name>A0A914MBZ9_MELIC</name>
<feature type="chain" id="PRO_5037732074" evidence="1">
    <location>
        <begin position="21"/>
        <end position="51"/>
    </location>
</feature>
<keyword evidence="2" id="KW-1185">Reference proteome</keyword>
<dbReference type="Proteomes" id="UP000887563">
    <property type="component" value="Unplaced"/>
</dbReference>
<organism evidence="2 3">
    <name type="scientific">Meloidogyne incognita</name>
    <name type="common">Southern root-knot nematode worm</name>
    <name type="synonym">Oxyuris incognita</name>
    <dbReference type="NCBI Taxonomy" id="6306"/>
    <lineage>
        <taxon>Eukaryota</taxon>
        <taxon>Metazoa</taxon>
        <taxon>Ecdysozoa</taxon>
        <taxon>Nematoda</taxon>
        <taxon>Chromadorea</taxon>
        <taxon>Rhabditida</taxon>
        <taxon>Tylenchina</taxon>
        <taxon>Tylenchomorpha</taxon>
        <taxon>Tylenchoidea</taxon>
        <taxon>Meloidogynidae</taxon>
        <taxon>Meloidogyninae</taxon>
        <taxon>Meloidogyne</taxon>
        <taxon>Meloidogyne incognita group</taxon>
    </lineage>
</organism>
<evidence type="ECO:0000313" key="2">
    <source>
        <dbReference type="Proteomes" id="UP000887563"/>
    </source>
</evidence>
<evidence type="ECO:0000313" key="3">
    <source>
        <dbReference type="WBParaSite" id="Minc3s01609g25075"/>
    </source>
</evidence>
<reference evidence="3" key="1">
    <citation type="submission" date="2022-11" db="UniProtKB">
        <authorList>
            <consortium name="WormBaseParasite"/>
        </authorList>
    </citation>
    <scope>IDENTIFICATION</scope>
</reference>
<accession>A0A914MBZ9</accession>
<proteinExistence type="predicted"/>
<sequence>MEALPFLLLFTSSLIYLSNSIRKFNTWGSLHTKQPREPFKSTNFEHNTRTN</sequence>
<dbReference type="AlphaFoldDB" id="A0A914MBZ9"/>
<dbReference type="WBParaSite" id="Minc3s01609g25075">
    <property type="protein sequence ID" value="Minc3s01609g25075"/>
    <property type="gene ID" value="Minc3s01609g25075"/>
</dbReference>
<evidence type="ECO:0000256" key="1">
    <source>
        <dbReference type="SAM" id="SignalP"/>
    </source>
</evidence>
<protein>
    <submittedName>
        <fullName evidence="3">Candidate secreted effector</fullName>
    </submittedName>
</protein>
<feature type="signal peptide" evidence="1">
    <location>
        <begin position="1"/>
        <end position="20"/>
    </location>
</feature>